<keyword evidence="5" id="KW-0560">Oxidoreductase</keyword>
<dbReference type="InterPro" id="IPR020904">
    <property type="entry name" value="Sc_DH/Rdtase_CS"/>
</dbReference>
<dbReference type="GO" id="GO:0005777">
    <property type="term" value="C:peroxisome"/>
    <property type="evidence" value="ECO:0007669"/>
    <property type="project" value="UniProtKB-SubCell"/>
</dbReference>
<dbReference type="CDD" id="cd05353">
    <property type="entry name" value="hydroxyacyl-CoA-like_DH_SDR_c-like"/>
    <property type="match status" value="1"/>
</dbReference>
<keyword evidence="6" id="KW-0443">Lipid metabolism</keyword>
<comment type="caution">
    <text evidence="13">The sequence shown here is derived from an EMBL/GenBank/DDBJ whole genome shotgun (WGS) entry which is preliminary data.</text>
</comment>
<evidence type="ECO:0000256" key="5">
    <source>
        <dbReference type="ARBA" id="ARBA00023002"/>
    </source>
</evidence>
<dbReference type="SUPFAM" id="SSF51735">
    <property type="entry name" value="NAD(P)-binding Rossmann-fold domains"/>
    <property type="match status" value="1"/>
</dbReference>
<dbReference type="Gene3D" id="3.40.50.720">
    <property type="entry name" value="NAD(P)-binding Rossmann-like Domain"/>
    <property type="match status" value="1"/>
</dbReference>
<dbReference type="SMART" id="SM00822">
    <property type="entry name" value="PKS_KR"/>
    <property type="match status" value="1"/>
</dbReference>
<dbReference type="Gene3D" id="3.10.129.10">
    <property type="entry name" value="Hotdog Thioesterase"/>
    <property type="match status" value="1"/>
</dbReference>
<evidence type="ECO:0000256" key="1">
    <source>
        <dbReference type="ARBA" id="ARBA00004275"/>
    </source>
</evidence>
<dbReference type="InterPro" id="IPR054357">
    <property type="entry name" value="MFE-2_N"/>
</dbReference>
<evidence type="ECO:0000256" key="2">
    <source>
        <dbReference type="ARBA" id="ARBA00005005"/>
    </source>
</evidence>
<evidence type="ECO:0000256" key="4">
    <source>
        <dbReference type="ARBA" id="ARBA00022832"/>
    </source>
</evidence>
<dbReference type="SUPFAM" id="SSF54637">
    <property type="entry name" value="Thioesterase/thiol ester dehydrase-isomerase"/>
    <property type="match status" value="2"/>
</dbReference>
<keyword evidence="4" id="KW-0276">Fatty acid metabolism</keyword>
<dbReference type="InterPro" id="IPR057326">
    <property type="entry name" value="KR_dom"/>
</dbReference>
<dbReference type="Pfam" id="PF00106">
    <property type="entry name" value="adh_short"/>
    <property type="match status" value="1"/>
</dbReference>
<dbReference type="FunFam" id="3.40.50.720:FF:000185">
    <property type="entry name" value="peroxisomal multifunctional enzyme type 2"/>
    <property type="match status" value="1"/>
</dbReference>
<comment type="subcellular location">
    <subcellularLocation>
        <location evidence="1">Peroxisome</location>
    </subcellularLocation>
</comment>
<feature type="domain" description="Ketoreductase" evidence="12">
    <location>
        <begin position="6"/>
        <end position="209"/>
    </location>
</feature>
<evidence type="ECO:0000256" key="6">
    <source>
        <dbReference type="ARBA" id="ARBA00023098"/>
    </source>
</evidence>
<dbReference type="UniPathway" id="UPA00659"/>
<reference evidence="13" key="1">
    <citation type="submission" date="2020-06" db="EMBL/GenBank/DDBJ databases">
        <title>Draft genome of Bugula neritina, a colonial animal packing powerful symbionts and potential medicines.</title>
        <authorList>
            <person name="Rayko M."/>
        </authorList>
    </citation>
    <scope>NUCLEOTIDE SEQUENCE [LARGE SCALE GENOMIC DNA]</scope>
    <source>
        <strain evidence="13">Kwan_BN1</strain>
    </source>
</reference>
<evidence type="ECO:0000259" key="12">
    <source>
        <dbReference type="SMART" id="SM00822"/>
    </source>
</evidence>
<dbReference type="PRINTS" id="PR00081">
    <property type="entry name" value="GDHRDH"/>
</dbReference>
<dbReference type="Pfam" id="PF01575">
    <property type="entry name" value="MaoC_dehydratas"/>
    <property type="match status" value="1"/>
</dbReference>
<protein>
    <recommendedName>
        <fullName evidence="10">Peroxisomal multifunctional enzyme type 2</fullName>
    </recommendedName>
</protein>
<accession>A0A7J7J459</accession>
<feature type="region of interest" description="Disordered" evidence="11">
    <location>
        <begin position="453"/>
        <end position="474"/>
    </location>
</feature>
<dbReference type="InterPro" id="IPR036291">
    <property type="entry name" value="NAD(P)-bd_dom_sf"/>
</dbReference>
<feature type="compositionally biased region" description="Polar residues" evidence="11">
    <location>
        <begin position="458"/>
        <end position="470"/>
    </location>
</feature>
<dbReference type="InterPro" id="IPR029069">
    <property type="entry name" value="HotDog_dom_sf"/>
</dbReference>
<dbReference type="EMBL" id="VXIV02003140">
    <property type="protein sequence ID" value="KAF6020952.1"/>
    <property type="molecule type" value="Genomic_DNA"/>
</dbReference>
<dbReference type="InterPro" id="IPR002347">
    <property type="entry name" value="SDR_fam"/>
</dbReference>
<keyword evidence="8" id="KW-0413">Isomerase</keyword>
<proteinExistence type="inferred from homology"/>
<dbReference type="OrthoDB" id="3592703at2759"/>
<comment type="similarity">
    <text evidence="3">Belongs to the short-chain dehydrogenases/reductases (SDR) family.</text>
</comment>
<dbReference type="Gene3D" id="1.10.287.4290">
    <property type="match status" value="1"/>
</dbReference>
<dbReference type="PANTHER" id="PTHR45024">
    <property type="entry name" value="DEHYDROGENASES, SHORT CHAIN"/>
    <property type="match status" value="1"/>
</dbReference>
<evidence type="ECO:0000256" key="9">
    <source>
        <dbReference type="ARBA" id="ARBA00023239"/>
    </source>
</evidence>
<evidence type="ECO:0000256" key="3">
    <source>
        <dbReference type="ARBA" id="ARBA00006484"/>
    </source>
</evidence>
<gene>
    <name evidence="13" type="ORF">EB796_020755</name>
</gene>
<organism evidence="13 14">
    <name type="scientific">Bugula neritina</name>
    <name type="common">Brown bryozoan</name>
    <name type="synonym">Sertularia neritina</name>
    <dbReference type="NCBI Taxonomy" id="10212"/>
    <lineage>
        <taxon>Eukaryota</taxon>
        <taxon>Metazoa</taxon>
        <taxon>Spiralia</taxon>
        <taxon>Lophotrochozoa</taxon>
        <taxon>Bryozoa</taxon>
        <taxon>Gymnolaemata</taxon>
        <taxon>Cheilostomatida</taxon>
        <taxon>Flustrina</taxon>
        <taxon>Buguloidea</taxon>
        <taxon>Bugulidae</taxon>
        <taxon>Bugula</taxon>
    </lineage>
</organism>
<keyword evidence="7" id="KW-0576">Peroxisome</keyword>
<dbReference type="GO" id="GO:0016853">
    <property type="term" value="F:isomerase activity"/>
    <property type="evidence" value="ECO:0007669"/>
    <property type="project" value="UniProtKB-KW"/>
</dbReference>
<evidence type="ECO:0000256" key="11">
    <source>
        <dbReference type="SAM" id="MobiDB-lite"/>
    </source>
</evidence>
<evidence type="ECO:0000256" key="10">
    <source>
        <dbReference type="ARBA" id="ARBA00073497"/>
    </source>
</evidence>
<dbReference type="PROSITE" id="PS00061">
    <property type="entry name" value="ADH_SHORT"/>
    <property type="match status" value="1"/>
</dbReference>
<evidence type="ECO:0000256" key="7">
    <source>
        <dbReference type="ARBA" id="ARBA00023140"/>
    </source>
</evidence>
<dbReference type="InterPro" id="IPR002539">
    <property type="entry name" value="MaoC-like_dom"/>
</dbReference>
<comment type="pathway">
    <text evidence="2">Lipid metabolism; fatty acid beta-oxidation.</text>
</comment>
<keyword evidence="9" id="KW-0456">Lyase</keyword>
<dbReference type="Proteomes" id="UP000593567">
    <property type="component" value="Unassembled WGS sequence"/>
</dbReference>
<dbReference type="GO" id="GO:0016491">
    <property type="term" value="F:oxidoreductase activity"/>
    <property type="evidence" value="ECO:0007669"/>
    <property type="project" value="UniProtKB-KW"/>
</dbReference>
<evidence type="ECO:0000313" key="13">
    <source>
        <dbReference type="EMBL" id="KAF6020952.1"/>
    </source>
</evidence>
<dbReference type="FunFam" id="3.10.129.10:FF:000013">
    <property type="entry name" value="Peroxisomal multifunctional enzyme type 2"/>
    <property type="match status" value="1"/>
</dbReference>
<dbReference type="GO" id="GO:0018812">
    <property type="term" value="F:3-hydroxyacyl-CoA dehydratase activity"/>
    <property type="evidence" value="ECO:0007669"/>
    <property type="project" value="UniProtKB-ARBA"/>
</dbReference>
<dbReference type="InterPro" id="IPR051687">
    <property type="entry name" value="Peroxisomal_Beta-Oxidation"/>
</dbReference>
<evidence type="ECO:0000256" key="8">
    <source>
        <dbReference type="ARBA" id="ARBA00023235"/>
    </source>
</evidence>
<dbReference type="CDD" id="cd03448">
    <property type="entry name" value="HDE_HSD"/>
    <property type="match status" value="1"/>
</dbReference>
<dbReference type="PANTHER" id="PTHR45024:SF2">
    <property type="entry name" value="SCP2 DOMAIN-CONTAINING PROTEIN"/>
    <property type="match status" value="1"/>
</dbReference>
<keyword evidence="14" id="KW-1185">Reference proteome</keyword>
<sequence length="599" mass="64927">MNFSGRVALITGAGNGLGRVYALQFAERGAAVVVNDLGGDMKGGGASSRPADQVVNEIRSKGGRAVANYDSVEFGERLVATAIKSFGRIDIVVNNAGILRDKSFARISDEDWDIIHKVHMLGAFKVTRAAWPYMKEQKYGKVIMVSSPSGIYGNFGQANYSAAKLGLVGLSNTLAKEGAKYNIHCNAIAPTAGSRLLATVMPQDMIDALKPEYISPLVLYLTHESCEETGGLFELAAGWISKNRWQNSAGAFVAKKNLETGEVHMTPEDVRDSWDQITDFSNPEYRTSQAEFQPKLMSCIEALQTGKFPTSDSGFTWSYTERDVILYALGSGCSTTQESHLKFLFELSEDFSVLPTFAVLVAFTGADVHLNKETTGIDIDPTKILHGEQYLEVYKPLATAGSLTTKGEVVDVVDKGSGAVIISELTSYDAEGEKVAFNQLITFVVGAGGFGGKRSSDKAYSTQKPPSRSADSVLEERTSIDQAAIYRLSGDRNPLHLDPSFAAMGGFDKPILHGLCSMAFASRHILKQYADDDVSKFKAMKVRFAKPVVPGQTIRTSMWQEGNRIHFESMVPESGNTVITGGYVDLSSVSPRLESSSKL</sequence>
<dbReference type="GO" id="GO:0006635">
    <property type="term" value="P:fatty acid beta-oxidation"/>
    <property type="evidence" value="ECO:0007669"/>
    <property type="project" value="UniProtKB-UniPathway"/>
</dbReference>
<dbReference type="AlphaFoldDB" id="A0A7J7J459"/>
<evidence type="ECO:0000313" key="14">
    <source>
        <dbReference type="Proteomes" id="UP000593567"/>
    </source>
</evidence>
<dbReference type="Pfam" id="PF22622">
    <property type="entry name" value="MFE-2_hydrat-2_N"/>
    <property type="match status" value="1"/>
</dbReference>
<name>A0A7J7J459_BUGNE</name>
<dbReference type="PRINTS" id="PR00080">
    <property type="entry name" value="SDRFAMILY"/>
</dbReference>